<protein>
    <submittedName>
        <fullName evidence="1">Uncharacterized protein</fullName>
    </submittedName>
</protein>
<proteinExistence type="predicted"/>
<comment type="caution">
    <text evidence="1">The sequence shown here is derived from an EMBL/GenBank/DDBJ whole genome shotgun (WGS) entry which is preliminary data.</text>
</comment>
<evidence type="ECO:0000313" key="1">
    <source>
        <dbReference type="EMBL" id="MDP9864276.1"/>
    </source>
</evidence>
<sequence length="33" mass="3658">MLPGRVLDVSALIDIAVAKTEYSRNVFHLDSRA</sequence>
<evidence type="ECO:0000313" key="2">
    <source>
        <dbReference type="Proteomes" id="UP001230426"/>
    </source>
</evidence>
<name>A0ABT9R5Y1_9ACTN</name>
<dbReference type="Proteomes" id="UP001230426">
    <property type="component" value="Unassembled WGS sequence"/>
</dbReference>
<organism evidence="1 2">
    <name type="scientific">Streptosporangium brasiliense</name>
    <dbReference type="NCBI Taxonomy" id="47480"/>
    <lineage>
        <taxon>Bacteria</taxon>
        <taxon>Bacillati</taxon>
        <taxon>Actinomycetota</taxon>
        <taxon>Actinomycetes</taxon>
        <taxon>Streptosporangiales</taxon>
        <taxon>Streptosporangiaceae</taxon>
        <taxon>Streptosporangium</taxon>
    </lineage>
</organism>
<accession>A0ABT9R5Y1</accession>
<dbReference type="EMBL" id="JAUSRB010000002">
    <property type="protein sequence ID" value="MDP9864276.1"/>
    <property type="molecule type" value="Genomic_DNA"/>
</dbReference>
<keyword evidence="2" id="KW-1185">Reference proteome</keyword>
<gene>
    <name evidence="1" type="ORF">J2S55_003542</name>
</gene>
<reference evidence="1 2" key="1">
    <citation type="submission" date="2023-07" db="EMBL/GenBank/DDBJ databases">
        <title>Sequencing the genomes of 1000 actinobacteria strains.</title>
        <authorList>
            <person name="Klenk H.-P."/>
        </authorList>
    </citation>
    <scope>NUCLEOTIDE SEQUENCE [LARGE SCALE GENOMIC DNA]</scope>
    <source>
        <strain evidence="1 2">DSM 44109</strain>
    </source>
</reference>